<reference evidence="3" key="1">
    <citation type="journal article" date="2019" name="Int. J. Syst. Evol. Microbiol.">
        <title>The Global Catalogue of Microorganisms (GCM) 10K type strain sequencing project: providing services to taxonomists for standard genome sequencing and annotation.</title>
        <authorList>
            <consortium name="The Broad Institute Genomics Platform"/>
            <consortium name="The Broad Institute Genome Sequencing Center for Infectious Disease"/>
            <person name="Wu L."/>
            <person name="Ma J."/>
        </authorList>
    </citation>
    <scope>NUCLEOTIDE SEQUENCE [LARGE SCALE GENOMIC DNA]</scope>
    <source>
        <strain evidence="3">JCM 6923</strain>
    </source>
</reference>
<protein>
    <submittedName>
        <fullName evidence="2">Class I SAM-dependent methyltransferase</fullName>
    </submittedName>
</protein>
<dbReference type="CDD" id="cd02440">
    <property type="entry name" value="AdoMet_MTases"/>
    <property type="match status" value="1"/>
</dbReference>
<dbReference type="InterPro" id="IPR013217">
    <property type="entry name" value="Methyltransf_12"/>
</dbReference>
<gene>
    <name evidence="2" type="ORF">GCM10010422_55950</name>
</gene>
<keyword evidence="2" id="KW-0808">Transferase</keyword>
<dbReference type="Gene3D" id="3.40.50.150">
    <property type="entry name" value="Vaccinia Virus protein VP39"/>
    <property type="match status" value="1"/>
</dbReference>
<evidence type="ECO:0000259" key="1">
    <source>
        <dbReference type="Pfam" id="PF08242"/>
    </source>
</evidence>
<dbReference type="Proteomes" id="UP001501721">
    <property type="component" value="Unassembled WGS sequence"/>
</dbReference>
<sequence>MPGMTIDLPRLARLTFHGPLSEARATAMVQRLAANRPRTVLDIGCGWAELLLRVLDAVPGATGTGVDLNAEDLARARKNAEERGLGDRVRFAEESAVGTERGPADLVLCLGATQALSEAEPPTAEALRALRRLVTDRGRVLVGEGFWQRPPTEAELSGMWPGAAPDDHDDLRGLLDLAVEAGFRPEWTETASPQEWEEFESGYQAGLEVWLAQHPDHPLAPETRARLDRHRGQWMSYRGVLGIAYLTLVPDLR</sequence>
<name>A0ABP5ZJJ6_9ACTN</name>
<evidence type="ECO:0000313" key="3">
    <source>
        <dbReference type="Proteomes" id="UP001501721"/>
    </source>
</evidence>
<dbReference type="Pfam" id="PF08242">
    <property type="entry name" value="Methyltransf_12"/>
    <property type="match status" value="1"/>
</dbReference>
<organism evidence="2 3">
    <name type="scientific">Streptomyces graminearus</name>
    <dbReference type="NCBI Taxonomy" id="284030"/>
    <lineage>
        <taxon>Bacteria</taxon>
        <taxon>Bacillati</taxon>
        <taxon>Actinomycetota</taxon>
        <taxon>Actinomycetes</taxon>
        <taxon>Kitasatosporales</taxon>
        <taxon>Streptomycetaceae</taxon>
        <taxon>Streptomyces</taxon>
    </lineage>
</organism>
<evidence type="ECO:0000313" key="2">
    <source>
        <dbReference type="EMBL" id="GAA2499869.1"/>
    </source>
</evidence>
<feature type="domain" description="Methyltransferase type 12" evidence="1">
    <location>
        <begin position="41"/>
        <end position="140"/>
    </location>
</feature>
<comment type="caution">
    <text evidence="2">The sequence shown here is derived from an EMBL/GenBank/DDBJ whole genome shotgun (WGS) entry which is preliminary data.</text>
</comment>
<keyword evidence="3" id="KW-1185">Reference proteome</keyword>
<dbReference type="GO" id="GO:0032259">
    <property type="term" value="P:methylation"/>
    <property type="evidence" value="ECO:0007669"/>
    <property type="project" value="UniProtKB-KW"/>
</dbReference>
<dbReference type="GO" id="GO:0008168">
    <property type="term" value="F:methyltransferase activity"/>
    <property type="evidence" value="ECO:0007669"/>
    <property type="project" value="UniProtKB-KW"/>
</dbReference>
<accession>A0ABP5ZJJ6</accession>
<keyword evidence="2" id="KW-0489">Methyltransferase</keyword>
<proteinExistence type="predicted"/>
<dbReference type="InterPro" id="IPR029063">
    <property type="entry name" value="SAM-dependent_MTases_sf"/>
</dbReference>
<dbReference type="SUPFAM" id="SSF53335">
    <property type="entry name" value="S-adenosyl-L-methionine-dependent methyltransferases"/>
    <property type="match status" value="1"/>
</dbReference>
<dbReference type="EMBL" id="BAAATL010000029">
    <property type="protein sequence ID" value="GAA2499869.1"/>
    <property type="molecule type" value="Genomic_DNA"/>
</dbReference>